<dbReference type="InterPro" id="IPR004358">
    <property type="entry name" value="Sig_transdc_His_kin-like_C"/>
</dbReference>
<evidence type="ECO:0000256" key="1">
    <source>
        <dbReference type="ARBA" id="ARBA00000085"/>
    </source>
</evidence>
<dbReference type="Proteomes" id="UP000236434">
    <property type="component" value="Unassembled WGS sequence"/>
</dbReference>
<dbReference type="OrthoDB" id="45011at2"/>
<dbReference type="InterPro" id="IPR036097">
    <property type="entry name" value="HisK_dim/P_sf"/>
</dbReference>
<evidence type="ECO:0000256" key="5">
    <source>
        <dbReference type="ARBA" id="ARBA00022777"/>
    </source>
</evidence>
<dbReference type="PROSITE" id="PS50109">
    <property type="entry name" value="HIS_KIN"/>
    <property type="match status" value="1"/>
</dbReference>
<sequence>MKNTNSFDFEIFDSLEDAVLQLENKTNILNVNATAKTWGFVKNKELLNTISFNEIDQLAKHILNNEDFEIETNIYFFEGYSKFCKLTFKKEYQILILQDKTEFELLKKVKEDFITSVSHELRTPLTIAKGNTQILKDFMKDNQFIKQVTKIDESLDRIENIISQLTLLSKAEFGEYEIKKETINPTALYEEIVKDLYEKIQEKSVKLHFNCQIQSIKSDRFVLYTIFRNLLSNAIKYSYENSDIYIDFLTDQLKIEDEGIGIREEEQKRIFERFYRGAEAKNYAKGSGLGLAVVKYLCELANYKIEFESKWMVGTTFKVFFYR</sequence>
<dbReference type="GO" id="GO:0016036">
    <property type="term" value="P:cellular response to phosphate starvation"/>
    <property type="evidence" value="ECO:0007669"/>
    <property type="project" value="TreeGrafter"/>
</dbReference>
<evidence type="ECO:0000259" key="7">
    <source>
        <dbReference type="PROSITE" id="PS50109"/>
    </source>
</evidence>
<dbReference type="PANTHER" id="PTHR45453">
    <property type="entry name" value="PHOSPHATE REGULON SENSOR PROTEIN PHOR"/>
    <property type="match status" value="1"/>
</dbReference>
<evidence type="ECO:0000256" key="2">
    <source>
        <dbReference type="ARBA" id="ARBA00012438"/>
    </source>
</evidence>
<dbReference type="InterPro" id="IPR003661">
    <property type="entry name" value="HisK_dim/P_dom"/>
</dbReference>
<dbReference type="InterPro" id="IPR005467">
    <property type="entry name" value="His_kinase_dom"/>
</dbReference>
<evidence type="ECO:0000313" key="8">
    <source>
        <dbReference type="EMBL" id="PNR95537.1"/>
    </source>
</evidence>
<dbReference type="Gene3D" id="1.10.287.130">
    <property type="match status" value="1"/>
</dbReference>
<reference evidence="8 9" key="1">
    <citation type="submission" date="2013-12" db="EMBL/GenBank/DDBJ databases">
        <title>Comparative genomics of Petrotoga isolates.</title>
        <authorList>
            <person name="Nesbo C.L."/>
            <person name="Charchuk R."/>
            <person name="Chow K."/>
        </authorList>
    </citation>
    <scope>NUCLEOTIDE SEQUENCE [LARGE SCALE GENOMIC DNA]</scope>
    <source>
        <strain evidence="8 9">DSM 13574</strain>
    </source>
</reference>
<dbReference type="Pfam" id="PF00512">
    <property type="entry name" value="HisKA"/>
    <property type="match status" value="1"/>
</dbReference>
<organism evidence="8 9">
    <name type="scientific">Petrotoga olearia DSM 13574</name>
    <dbReference type="NCBI Taxonomy" id="1122955"/>
    <lineage>
        <taxon>Bacteria</taxon>
        <taxon>Thermotogati</taxon>
        <taxon>Thermotogota</taxon>
        <taxon>Thermotogae</taxon>
        <taxon>Petrotogales</taxon>
        <taxon>Petrotogaceae</taxon>
        <taxon>Petrotoga</taxon>
    </lineage>
</organism>
<dbReference type="SMART" id="SM00387">
    <property type="entry name" value="HATPase_c"/>
    <property type="match status" value="1"/>
</dbReference>
<dbReference type="GO" id="GO:0000155">
    <property type="term" value="F:phosphorelay sensor kinase activity"/>
    <property type="evidence" value="ECO:0007669"/>
    <property type="project" value="InterPro"/>
</dbReference>
<dbReference type="CDD" id="cd00075">
    <property type="entry name" value="HATPase"/>
    <property type="match status" value="1"/>
</dbReference>
<keyword evidence="3" id="KW-0597">Phosphoprotein</keyword>
<accession>A0A2K1NYJ8</accession>
<dbReference type="InterPro" id="IPR036890">
    <property type="entry name" value="HATPase_C_sf"/>
</dbReference>
<keyword evidence="5 8" id="KW-0418">Kinase</keyword>
<keyword evidence="6" id="KW-0902">Two-component regulatory system</keyword>
<feature type="domain" description="Histidine kinase" evidence="7">
    <location>
        <begin position="116"/>
        <end position="323"/>
    </location>
</feature>
<dbReference type="InterPro" id="IPR003594">
    <property type="entry name" value="HATPase_dom"/>
</dbReference>
<dbReference type="SUPFAM" id="SSF55874">
    <property type="entry name" value="ATPase domain of HSP90 chaperone/DNA topoisomerase II/histidine kinase"/>
    <property type="match status" value="1"/>
</dbReference>
<dbReference type="RefSeq" id="WP_103067478.1">
    <property type="nucleotide sequence ID" value="NZ_AZRL01000021.1"/>
</dbReference>
<gene>
    <name evidence="8" type="ORF">X929_08140</name>
</gene>
<evidence type="ECO:0000313" key="9">
    <source>
        <dbReference type="Proteomes" id="UP000236434"/>
    </source>
</evidence>
<dbReference type="Gene3D" id="3.30.565.10">
    <property type="entry name" value="Histidine kinase-like ATPase, C-terminal domain"/>
    <property type="match status" value="1"/>
</dbReference>
<comment type="catalytic activity">
    <reaction evidence="1">
        <text>ATP + protein L-histidine = ADP + protein N-phospho-L-histidine.</text>
        <dbReference type="EC" id="2.7.13.3"/>
    </reaction>
</comment>
<dbReference type="GO" id="GO:0005886">
    <property type="term" value="C:plasma membrane"/>
    <property type="evidence" value="ECO:0007669"/>
    <property type="project" value="TreeGrafter"/>
</dbReference>
<dbReference type="SMART" id="SM00388">
    <property type="entry name" value="HisKA"/>
    <property type="match status" value="1"/>
</dbReference>
<dbReference type="Pfam" id="PF02518">
    <property type="entry name" value="HATPase_c"/>
    <property type="match status" value="1"/>
</dbReference>
<proteinExistence type="predicted"/>
<dbReference type="AlphaFoldDB" id="A0A2K1NYJ8"/>
<dbReference type="PANTHER" id="PTHR45453:SF1">
    <property type="entry name" value="PHOSPHATE REGULON SENSOR PROTEIN PHOR"/>
    <property type="match status" value="1"/>
</dbReference>
<dbReference type="EC" id="2.7.13.3" evidence="2"/>
<evidence type="ECO:0000256" key="3">
    <source>
        <dbReference type="ARBA" id="ARBA00022553"/>
    </source>
</evidence>
<evidence type="ECO:0000256" key="6">
    <source>
        <dbReference type="ARBA" id="ARBA00023012"/>
    </source>
</evidence>
<protein>
    <recommendedName>
        <fullName evidence="2">histidine kinase</fullName>
        <ecNumber evidence="2">2.7.13.3</ecNumber>
    </recommendedName>
</protein>
<dbReference type="PRINTS" id="PR00344">
    <property type="entry name" value="BCTRLSENSOR"/>
</dbReference>
<evidence type="ECO:0000256" key="4">
    <source>
        <dbReference type="ARBA" id="ARBA00022679"/>
    </source>
</evidence>
<comment type="caution">
    <text evidence="8">The sequence shown here is derived from an EMBL/GenBank/DDBJ whole genome shotgun (WGS) entry which is preliminary data.</text>
</comment>
<dbReference type="InterPro" id="IPR050351">
    <property type="entry name" value="BphY/WalK/GraS-like"/>
</dbReference>
<keyword evidence="4" id="KW-0808">Transferase</keyword>
<dbReference type="SUPFAM" id="SSF47384">
    <property type="entry name" value="Homodimeric domain of signal transducing histidine kinase"/>
    <property type="match status" value="1"/>
</dbReference>
<name>A0A2K1NYJ8_9BACT</name>
<dbReference type="EMBL" id="AZRL01000021">
    <property type="protein sequence ID" value="PNR95537.1"/>
    <property type="molecule type" value="Genomic_DNA"/>
</dbReference>
<dbReference type="GO" id="GO:0004721">
    <property type="term" value="F:phosphoprotein phosphatase activity"/>
    <property type="evidence" value="ECO:0007669"/>
    <property type="project" value="TreeGrafter"/>
</dbReference>
<dbReference type="CDD" id="cd00082">
    <property type="entry name" value="HisKA"/>
    <property type="match status" value="1"/>
</dbReference>